<evidence type="ECO:0000313" key="11">
    <source>
        <dbReference type="Proteomes" id="UP000275385"/>
    </source>
</evidence>
<dbReference type="GO" id="GO:0006879">
    <property type="term" value="P:intracellular iron ion homeostasis"/>
    <property type="evidence" value="ECO:0007669"/>
    <property type="project" value="TreeGrafter"/>
</dbReference>
<dbReference type="FunFam" id="3.90.430.10:FF:000001">
    <property type="entry name" value="Copper fist DNA-binding protein"/>
    <property type="match status" value="1"/>
</dbReference>
<evidence type="ECO:0000259" key="9">
    <source>
        <dbReference type="PROSITE" id="PS50073"/>
    </source>
</evidence>
<dbReference type="InterPro" id="IPR036395">
    <property type="entry name" value="Cu_fist_DNA-bd_dom_sf"/>
</dbReference>
<dbReference type="InterPro" id="IPR051763">
    <property type="entry name" value="Copper_Homeo_Regul"/>
</dbReference>
<protein>
    <recommendedName>
        <fullName evidence="9">Copper-fist domain-containing protein</fullName>
    </recommendedName>
</protein>
<dbReference type="PANTHER" id="PTHR28088:SF9">
    <property type="entry name" value="TRANSCRIPTION FACTOR GRISEA, PUTATIVE (AFU_ORTHOLOGUE AFUA_1G13190)-RELATED"/>
    <property type="match status" value="1"/>
</dbReference>
<feature type="domain" description="Copper-fist" evidence="9">
    <location>
        <begin position="1"/>
        <end position="41"/>
    </location>
</feature>
<keyword evidence="11" id="KW-1185">Reference proteome</keyword>
<dbReference type="PROSITE" id="PS50073">
    <property type="entry name" value="COPPER_FIST_2"/>
    <property type="match status" value="1"/>
</dbReference>
<organism evidence="10 11">
    <name type="scientific">Coniochaeta pulveracea</name>
    <dbReference type="NCBI Taxonomy" id="177199"/>
    <lineage>
        <taxon>Eukaryota</taxon>
        <taxon>Fungi</taxon>
        <taxon>Dikarya</taxon>
        <taxon>Ascomycota</taxon>
        <taxon>Pezizomycotina</taxon>
        <taxon>Sordariomycetes</taxon>
        <taxon>Sordariomycetidae</taxon>
        <taxon>Coniochaetales</taxon>
        <taxon>Coniochaetaceae</taxon>
        <taxon>Coniochaeta</taxon>
    </lineage>
</organism>
<evidence type="ECO:0000256" key="6">
    <source>
        <dbReference type="ARBA" id="ARBA00023163"/>
    </source>
</evidence>
<gene>
    <name evidence="10" type="ORF">DL546_009364</name>
</gene>
<dbReference type="GO" id="GO:0045944">
    <property type="term" value="P:positive regulation of transcription by RNA polymerase II"/>
    <property type="evidence" value="ECO:0007669"/>
    <property type="project" value="TreeGrafter"/>
</dbReference>
<dbReference type="GO" id="GO:0005507">
    <property type="term" value="F:copper ion binding"/>
    <property type="evidence" value="ECO:0007669"/>
    <property type="project" value="InterPro"/>
</dbReference>
<comment type="subcellular location">
    <subcellularLocation>
        <location evidence="1">Nucleus</location>
    </subcellularLocation>
</comment>
<keyword evidence="6" id="KW-0804">Transcription</keyword>
<evidence type="ECO:0000313" key="10">
    <source>
        <dbReference type="EMBL" id="RKU48660.1"/>
    </source>
</evidence>
<dbReference type="InterPro" id="IPR001083">
    <property type="entry name" value="Cu_fist_DNA-bd_dom"/>
</dbReference>
<dbReference type="PANTHER" id="PTHR28088">
    <property type="entry name" value="TRANSCRIPTIONAL ACTIVATOR HAA1-RELATED"/>
    <property type="match status" value="1"/>
</dbReference>
<evidence type="ECO:0000256" key="7">
    <source>
        <dbReference type="ARBA" id="ARBA00023242"/>
    </source>
</evidence>
<dbReference type="SMART" id="SM01090">
    <property type="entry name" value="Copper-fist"/>
    <property type="match status" value="1"/>
</dbReference>
<dbReference type="SMART" id="SM00412">
    <property type="entry name" value="Cu_FIST"/>
    <property type="match status" value="1"/>
</dbReference>
<dbReference type="STRING" id="177199.A0A420YLA4"/>
<name>A0A420YLA4_9PEZI</name>
<dbReference type="GO" id="GO:0006878">
    <property type="term" value="P:intracellular copper ion homeostasis"/>
    <property type="evidence" value="ECO:0007669"/>
    <property type="project" value="TreeGrafter"/>
</dbReference>
<dbReference type="PROSITE" id="PS01119">
    <property type="entry name" value="COPPER_FIST_1"/>
    <property type="match status" value="1"/>
</dbReference>
<evidence type="ECO:0000256" key="8">
    <source>
        <dbReference type="SAM" id="MobiDB-lite"/>
    </source>
</evidence>
<dbReference type="AlphaFoldDB" id="A0A420YLA4"/>
<feature type="region of interest" description="Disordered" evidence="8">
    <location>
        <begin position="157"/>
        <end position="199"/>
    </location>
</feature>
<dbReference type="PRINTS" id="PR00617">
    <property type="entry name" value="COPPERFIST"/>
</dbReference>
<dbReference type="SUPFAM" id="SSF57879">
    <property type="entry name" value="Zinc domain conserved in yeast copper-regulated transcription factors"/>
    <property type="match status" value="1"/>
</dbReference>
<evidence type="ECO:0000256" key="2">
    <source>
        <dbReference type="ARBA" id="ARBA00022723"/>
    </source>
</evidence>
<evidence type="ECO:0000256" key="3">
    <source>
        <dbReference type="ARBA" id="ARBA00022833"/>
    </source>
</evidence>
<sequence length="463" mass="49647">MPLIDGKKMACTPCIRGHRSTKCNHANERVMVPVRKPGRPLSSCACPPGRSCTCGGLKVAIPRKKNCYCEGPNSEHGPHESHHPRVKPEVVTPAQTPSLMPTSPRRAAKQTAFRIQKSKSTTNTARTSSIYAPALDRIDPAQVNIIINPTAIGTAQYHGQPVQTSDSHPNETPRGGCCGGGESRNGSSPNIMPTQPPQQAVDNIASPFSTHHSQSVPPQILSYGSPPLLPQGTMYYPPQYGTWEQPITMSGYALLQLQQLQQHQTEQAILAQQRLHLQLAGQAPQQLQLEQALLPRANGDPASMGSMHNTPQAIDGLGQGISHQCGCGPGCECIGCVSHPFNAQTLQYVNDAYDVDLGKTTVDMLGGSNNGVAQHQAQVNSTHATTNGTTLPTPPHYQAQMQDPESLSPQVQVETPSDASGLGEEQTFPASDFLFIDVSSCHAKYNARRSGGDGRMNDMVDQV</sequence>
<dbReference type="GO" id="GO:0005634">
    <property type="term" value="C:nucleus"/>
    <property type="evidence" value="ECO:0007669"/>
    <property type="project" value="UniProtKB-SubCell"/>
</dbReference>
<comment type="caution">
    <text evidence="10">The sequence shown here is derived from an EMBL/GenBank/DDBJ whole genome shotgun (WGS) entry which is preliminary data.</text>
</comment>
<feature type="region of interest" description="Disordered" evidence="8">
    <location>
        <begin position="399"/>
        <end position="424"/>
    </location>
</feature>
<dbReference type="OrthoDB" id="5600085at2759"/>
<feature type="compositionally biased region" description="Polar residues" evidence="8">
    <location>
        <begin position="399"/>
        <end position="418"/>
    </location>
</feature>
<dbReference type="EMBL" id="QVQW01000004">
    <property type="protein sequence ID" value="RKU48660.1"/>
    <property type="molecule type" value="Genomic_DNA"/>
</dbReference>
<keyword evidence="3" id="KW-0862">Zinc</keyword>
<keyword evidence="4" id="KW-0186">Copper</keyword>
<dbReference type="GO" id="GO:0000978">
    <property type="term" value="F:RNA polymerase II cis-regulatory region sequence-specific DNA binding"/>
    <property type="evidence" value="ECO:0007669"/>
    <property type="project" value="TreeGrafter"/>
</dbReference>
<dbReference type="GO" id="GO:0000981">
    <property type="term" value="F:DNA-binding transcription factor activity, RNA polymerase II-specific"/>
    <property type="evidence" value="ECO:0007669"/>
    <property type="project" value="TreeGrafter"/>
</dbReference>
<reference evidence="10 11" key="1">
    <citation type="submission" date="2018-08" db="EMBL/GenBank/DDBJ databases">
        <title>Draft genome of the lignicolous fungus Coniochaeta pulveracea.</title>
        <authorList>
            <person name="Borstlap C.J."/>
            <person name="De Witt R.N."/>
            <person name="Botha A."/>
            <person name="Volschenk H."/>
        </authorList>
    </citation>
    <scope>NUCLEOTIDE SEQUENCE [LARGE SCALE GENOMIC DNA]</scope>
    <source>
        <strain evidence="10 11">CAB683</strain>
    </source>
</reference>
<dbReference type="Proteomes" id="UP000275385">
    <property type="component" value="Unassembled WGS sequence"/>
</dbReference>
<keyword evidence="7" id="KW-0539">Nucleus</keyword>
<dbReference type="Pfam" id="PF00649">
    <property type="entry name" value="Copper-fist"/>
    <property type="match status" value="1"/>
</dbReference>
<feature type="compositionally biased region" description="Polar residues" evidence="8">
    <location>
        <begin position="184"/>
        <end position="199"/>
    </location>
</feature>
<evidence type="ECO:0000256" key="5">
    <source>
        <dbReference type="ARBA" id="ARBA00023015"/>
    </source>
</evidence>
<keyword evidence="5" id="KW-0805">Transcription regulation</keyword>
<proteinExistence type="predicted"/>
<dbReference type="Gene3D" id="3.90.430.10">
    <property type="entry name" value="Copper fist DNA-binding domain"/>
    <property type="match status" value="1"/>
</dbReference>
<evidence type="ECO:0000256" key="1">
    <source>
        <dbReference type="ARBA" id="ARBA00004123"/>
    </source>
</evidence>
<keyword evidence="2" id="KW-0479">Metal-binding</keyword>
<evidence type="ECO:0000256" key="4">
    <source>
        <dbReference type="ARBA" id="ARBA00023008"/>
    </source>
</evidence>
<accession>A0A420YLA4</accession>